<dbReference type="RefSeq" id="WP_139377448.1">
    <property type="nucleotide sequence ID" value="NZ_FUYR01000002.1"/>
</dbReference>
<protein>
    <submittedName>
        <fullName evidence="1">Uncharacterized protein</fullName>
    </submittedName>
</protein>
<gene>
    <name evidence="1" type="ORF">SAMN05661099_2101</name>
</gene>
<sequence>MAIQTSPLFAGFRGSVNRQLLFRQCGGRTVVSSFPDRSKVIYSERQKHAQKRFSEAIAFARVVIKEPGLKDIYSVKASLLGFRSAWNLAIAEFMSAEPLGVKKKKIRFDRSIITNSLGWKVPVKLYKLDEEAVKVVLKVPERLKTTFLRDHVQFIRLRESVRGKPHLVPV</sequence>
<accession>A0A1T5D1E1</accession>
<dbReference type="OrthoDB" id="676604at2"/>
<evidence type="ECO:0000313" key="1">
    <source>
        <dbReference type="EMBL" id="SKB65416.1"/>
    </source>
</evidence>
<name>A0A1T5D1E1_9SPHI</name>
<proteinExistence type="predicted"/>
<reference evidence="2" key="1">
    <citation type="submission" date="2017-02" db="EMBL/GenBank/DDBJ databases">
        <authorList>
            <person name="Varghese N."/>
            <person name="Submissions S."/>
        </authorList>
    </citation>
    <scope>NUCLEOTIDE SEQUENCE [LARGE SCALE GENOMIC DNA]</scope>
    <source>
        <strain evidence="2">DSM 22385</strain>
    </source>
</reference>
<evidence type="ECO:0000313" key="2">
    <source>
        <dbReference type="Proteomes" id="UP000189981"/>
    </source>
</evidence>
<dbReference type="EMBL" id="FUYR01000002">
    <property type="protein sequence ID" value="SKB65416.1"/>
    <property type="molecule type" value="Genomic_DNA"/>
</dbReference>
<organism evidence="1 2">
    <name type="scientific">Daejeonella lutea</name>
    <dbReference type="NCBI Taxonomy" id="572036"/>
    <lineage>
        <taxon>Bacteria</taxon>
        <taxon>Pseudomonadati</taxon>
        <taxon>Bacteroidota</taxon>
        <taxon>Sphingobacteriia</taxon>
        <taxon>Sphingobacteriales</taxon>
        <taxon>Sphingobacteriaceae</taxon>
        <taxon>Daejeonella</taxon>
    </lineage>
</organism>
<keyword evidence="2" id="KW-1185">Reference proteome</keyword>
<dbReference type="AlphaFoldDB" id="A0A1T5D1E1"/>
<dbReference type="Proteomes" id="UP000189981">
    <property type="component" value="Unassembled WGS sequence"/>
</dbReference>